<reference evidence="4" key="1">
    <citation type="journal article" date="2023" name="Int. J. Syst. Evol. Microbiol.">
        <title>Mesoterricola silvestris gen. nov., sp. nov., Mesoterricola sediminis sp. nov., Geothrix oryzae sp. nov., Geothrix edaphica sp. nov., Geothrix rubra sp. nov., and Geothrix limicola sp. nov., six novel members of Acidobacteriota isolated from soils.</title>
        <authorList>
            <person name="Itoh H."/>
            <person name="Sugisawa Y."/>
            <person name="Mise K."/>
            <person name="Xu Z."/>
            <person name="Kuniyasu M."/>
            <person name="Ushijima N."/>
            <person name="Kawano K."/>
            <person name="Kobayashi E."/>
            <person name="Shiratori Y."/>
            <person name="Masuda Y."/>
            <person name="Senoo K."/>
        </authorList>
    </citation>
    <scope>NUCLEOTIDE SEQUENCE [LARGE SCALE GENOMIC DNA]</scope>
    <source>
        <strain evidence="4">W79</strain>
    </source>
</reference>
<dbReference type="PANTHER" id="PTHR33169:SF27">
    <property type="entry name" value="TRANSCRIPTIONAL REGULATOR PADR FAMILY PROTEIN"/>
    <property type="match status" value="1"/>
</dbReference>
<dbReference type="KEGG" id="msil:METEAL_23830"/>
<sequence length="183" mass="20792">MPRTRAPFTLELTLIGILDRTPMHGYNLCKAVQALDGFDLVWKVKQSALYALVDKLEAQGLLESDLIPGESHPSRKELRVTPAGRAALDAWVDTPVESVRQMRQDFFGRLYFARLSGPDRARRLIRAQHQACQAWLRHLQGRLETEPGDYLHIVLSHRLQIVQATLAWLKDCEASLPRDGTRT</sequence>
<dbReference type="SUPFAM" id="SSF46785">
    <property type="entry name" value="Winged helix' DNA-binding domain"/>
    <property type="match status" value="1"/>
</dbReference>
<keyword evidence="4" id="KW-1185">Reference proteome</keyword>
<dbReference type="InterPro" id="IPR018309">
    <property type="entry name" value="Tscrpt_reg_PadR_C"/>
</dbReference>
<dbReference type="AlphaFoldDB" id="A0AA48GL30"/>
<dbReference type="InterPro" id="IPR036390">
    <property type="entry name" value="WH_DNA-bd_sf"/>
</dbReference>
<evidence type="ECO:0000259" key="2">
    <source>
        <dbReference type="Pfam" id="PF10400"/>
    </source>
</evidence>
<evidence type="ECO:0000313" key="3">
    <source>
        <dbReference type="EMBL" id="BDU73209.1"/>
    </source>
</evidence>
<dbReference type="Gene3D" id="1.10.10.10">
    <property type="entry name" value="Winged helix-like DNA-binding domain superfamily/Winged helix DNA-binding domain"/>
    <property type="match status" value="1"/>
</dbReference>
<dbReference type="Proteomes" id="UP001238179">
    <property type="component" value="Chromosome"/>
</dbReference>
<proteinExistence type="predicted"/>
<dbReference type="Pfam" id="PF03551">
    <property type="entry name" value="PadR"/>
    <property type="match status" value="1"/>
</dbReference>
<dbReference type="InterPro" id="IPR052509">
    <property type="entry name" value="Metal_resp_DNA-bind_regulator"/>
</dbReference>
<feature type="domain" description="Transcription regulator PadR N-terminal" evidence="1">
    <location>
        <begin position="15"/>
        <end position="89"/>
    </location>
</feature>
<dbReference type="Pfam" id="PF10400">
    <property type="entry name" value="Vir_act_alpha_C"/>
    <property type="match status" value="1"/>
</dbReference>
<gene>
    <name evidence="3" type="ORF">METEAL_23830</name>
</gene>
<dbReference type="EMBL" id="AP027080">
    <property type="protein sequence ID" value="BDU73209.1"/>
    <property type="molecule type" value="Genomic_DNA"/>
</dbReference>
<evidence type="ECO:0000313" key="4">
    <source>
        <dbReference type="Proteomes" id="UP001238179"/>
    </source>
</evidence>
<feature type="domain" description="Transcription regulator PadR C-terminal" evidence="2">
    <location>
        <begin position="102"/>
        <end position="176"/>
    </location>
</feature>
<accession>A0AA48GL30</accession>
<dbReference type="PANTHER" id="PTHR33169">
    <property type="entry name" value="PADR-FAMILY TRANSCRIPTIONAL REGULATOR"/>
    <property type="match status" value="1"/>
</dbReference>
<evidence type="ECO:0000259" key="1">
    <source>
        <dbReference type="Pfam" id="PF03551"/>
    </source>
</evidence>
<protein>
    <submittedName>
        <fullName evidence="3">PadR family transcriptional regulator</fullName>
    </submittedName>
</protein>
<dbReference type="InterPro" id="IPR036388">
    <property type="entry name" value="WH-like_DNA-bd_sf"/>
</dbReference>
<name>A0AA48GL30_9BACT</name>
<dbReference type="RefSeq" id="WP_316411851.1">
    <property type="nucleotide sequence ID" value="NZ_AP027080.1"/>
</dbReference>
<organism evidence="3 4">
    <name type="scientific">Mesoterricola silvestris</name>
    <dbReference type="NCBI Taxonomy" id="2927979"/>
    <lineage>
        <taxon>Bacteria</taxon>
        <taxon>Pseudomonadati</taxon>
        <taxon>Acidobacteriota</taxon>
        <taxon>Holophagae</taxon>
        <taxon>Holophagales</taxon>
        <taxon>Holophagaceae</taxon>
        <taxon>Mesoterricola</taxon>
    </lineage>
</organism>
<dbReference type="InterPro" id="IPR005149">
    <property type="entry name" value="Tscrpt_reg_PadR_N"/>
</dbReference>